<feature type="compositionally biased region" description="Acidic residues" evidence="13">
    <location>
        <begin position="83"/>
        <end position="103"/>
    </location>
</feature>
<comment type="pathway">
    <text evidence="2 12">Amino-acid degradation; L-lysine degradation via saccharopine pathway; glutaryl-CoA from L-lysine: step 6/6.</text>
</comment>
<dbReference type="InterPro" id="IPR050537">
    <property type="entry name" value="2-oxoacid_dehydrogenase"/>
</dbReference>
<dbReference type="PANTHER" id="PTHR43416">
    <property type="entry name" value="DIHYDROLIPOYLLYSINE-RESIDUE SUCCINYLTRANSFERASE COMPONENT OF 2-OXOGLUTARATE DEHYDROGENASE COMPLEX, MITOCHONDRIAL-RELATED"/>
    <property type="match status" value="1"/>
</dbReference>
<dbReference type="OrthoDB" id="9805770at2"/>
<dbReference type="PROSITE" id="PS50968">
    <property type="entry name" value="BIOTINYL_LIPOYL"/>
    <property type="match status" value="1"/>
</dbReference>
<dbReference type="AlphaFoldDB" id="A0A1H0VAA3"/>
<evidence type="ECO:0000256" key="3">
    <source>
        <dbReference type="ARBA" id="ARBA00007317"/>
    </source>
</evidence>
<dbReference type="GO" id="GO:0006099">
    <property type="term" value="P:tricarboxylic acid cycle"/>
    <property type="evidence" value="ECO:0007669"/>
    <property type="project" value="UniProtKB-UniRule"/>
</dbReference>
<dbReference type="InterPro" id="IPR004167">
    <property type="entry name" value="PSBD"/>
</dbReference>
<name>A0A1H0VAA3_HALAD</name>
<dbReference type="InterPro" id="IPR003016">
    <property type="entry name" value="2-oxoA_DH_lipoyl-BS"/>
</dbReference>
<gene>
    <name evidence="16" type="ORF">SAMN05421677_13232</name>
</gene>
<dbReference type="EC" id="2.3.1.61" evidence="5 12"/>
<dbReference type="GO" id="GO:0005829">
    <property type="term" value="C:cytosol"/>
    <property type="evidence" value="ECO:0007669"/>
    <property type="project" value="TreeGrafter"/>
</dbReference>
<dbReference type="GO" id="GO:0004149">
    <property type="term" value="F:dihydrolipoyllysine-residue succinyltransferase activity"/>
    <property type="evidence" value="ECO:0007669"/>
    <property type="project" value="UniProtKB-UniRule"/>
</dbReference>
<dbReference type="Gene3D" id="2.40.50.100">
    <property type="match status" value="1"/>
</dbReference>
<dbReference type="Pfam" id="PF00364">
    <property type="entry name" value="Biotin_lipoyl"/>
    <property type="match status" value="1"/>
</dbReference>
<feature type="compositionally biased region" description="Basic and acidic residues" evidence="13">
    <location>
        <begin position="104"/>
        <end position="133"/>
    </location>
</feature>
<protein>
    <recommendedName>
        <fullName evidence="6 12">Dihydrolipoyllysine-residue succinyltransferase component of 2-oxoglutarate dehydrogenase complex</fullName>
        <ecNumber evidence="5 12">2.3.1.61</ecNumber>
    </recommendedName>
    <alternativeName>
        <fullName evidence="12">2-oxoglutarate dehydrogenase complex component E2</fullName>
    </alternativeName>
</protein>
<feature type="compositionally biased region" description="Basic and acidic residues" evidence="13">
    <location>
        <begin position="156"/>
        <end position="210"/>
    </location>
</feature>
<evidence type="ECO:0000256" key="6">
    <source>
        <dbReference type="ARBA" id="ARBA00019511"/>
    </source>
</evidence>
<evidence type="ECO:0000256" key="5">
    <source>
        <dbReference type="ARBA" id="ARBA00012945"/>
    </source>
</evidence>
<dbReference type="InterPro" id="IPR011053">
    <property type="entry name" value="Single_hybrid_motif"/>
</dbReference>
<evidence type="ECO:0000259" key="14">
    <source>
        <dbReference type="PROSITE" id="PS50968"/>
    </source>
</evidence>
<keyword evidence="17" id="KW-1185">Reference proteome</keyword>
<dbReference type="SUPFAM" id="SSF47005">
    <property type="entry name" value="Peripheral subunit-binding domain of 2-oxo acid dehydrogenase complex"/>
    <property type="match status" value="1"/>
</dbReference>
<comment type="similarity">
    <text evidence="3 12">Belongs to the 2-oxoacid dehydrogenase family.</text>
</comment>
<keyword evidence="8 12" id="KW-0808">Transferase</keyword>
<dbReference type="STRING" id="240303.SAMN05421677_13232"/>
<evidence type="ECO:0000256" key="11">
    <source>
        <dbReference type="ARBA" id="ARBA00052761"/>
    </source>
</evidence>
<evidence type="ECO:0000256" key="10">
    <source>
        <dbReference type="ARBA" id="ARBA00023315"/>
    </source>
</evidence>
<proteinExistence type="inferred from homology"/>
<dbReference type="EMBL" id="FNIZ01000032">
    <property type="protein sequence ID" value="SDP75472.1"/>
    <property type="molecule type" value="Genomic_DNA"/>
</dbReference>
<dbReference type="Pfam" id="PF02817">
    <property type="entry name" value="E3_binding"/>
    <property type="match status" value="1"/>
</dbReference>
<dbReference type="PROSITE" id="PS51826">
    <property type="entry name" value="PSBD"/>
    <property type="match status" value="1"/>
</dbReference>
<dbReference type="PANTHER" id="PTHR43416:SF5">
    <property type="entry name" value="DIHYDROLIPOYLLYSINE-RESIDUE SUCCINYLTRANSFERASE COMPONENT OF 2-OXOGLUTARATE DEHYDROGENASE COMPLEX, MITOCHONDRIAL"/>
    <property type="match status" value="1"/>
</dbReference>
<keyword evidence="7 12" id="KW-0816">Tricarboxylic acid cycle</keyword>
<evidence type="ECO:0000256" key="12">
    <source>
        <dbReference type="RuleBase" id="RU361138"/>
    </source>
</evidence>
<evidence type="ECO:0000256" key="9">
    <source>
        <dbReference type="ARBA" id="ARBA00022823"/>
    </source>
</evidence>
<dbReference type="RefSeq" id="WP_089654811.1">
    <property type="nucleotide sequence ID" value="NZ_FNIZ01000032.1"/>
</dbReference>
<evidence type="ECO:0000256" key="8">
    <source>
        <dbReference type="ARBA" id="ARBA00022679"/>
    </source>
</evidence>
<reference evidence="17" key="1">
    <citation type="submission" date="2016-10" db="EMBL/GenBank/DDBJ databases">
        <authorList>
            <person name="Varghese N."/>
            <person name="Submissions S."/>
        </authorList>
    </citation>
    <scope>NUCLEOTIDE SEQUENCE [LARGE SCALE GENOMIC DNA]</scope>
    <source>
        <strain evidence="17">CGMCC 1.3703</strain>
    </source>
</reference>
<dbReference type="InterPro" id="IPR001078">
    <property type="entry name" value="2-oxoacid_DH_actylTfrase"/>
</dbReference>
<comment type="catalytic activity">
    <reaction evidence="11 12">
        <text>N(6)-[(R)-dihydrolipoyl]-L-lysyl-[protein] + succinyl-CoA = N(6)-[(R)-S(8)-succinyldihydrolipoyl]-L-lysyl-[protein] + CoA</text>
        <dbReference type="Rhea" id="RHEA:15213"/>
        <dbReference type="Rhea" id="RHEA-COMP:10475"/>
        <dbReference type="Rhea" id="RHEA-COMP:20092"/>
        <dbReference type="ChEBI" id="CHEBI:57287"/>
        <dbReference type="ChEBI" id="CHEBI:57292"/>
        <dbReference type="ChEBI" id="CHEBI:83100"/>
        <dbReference type="ChEBI" id="CHEBI:83120"/>
        <dbReference type="EC" id="2.3.1.61"/>
    </reaction>
</comment>
<dbReference type="NCBIfam" id="NF004309">
    <property type="entry name" value="PRK05704.1"/>
    <property type="match status" value="1"/>
</dbReference>
<dbReference type="NCBIfam" id="TIGR01347">
    <property type="entry name" value="sucB"/>
    <property type="match status" value="1"/>
</dbReference>
<evidence type="ECO:0000256" key="1">
    <source>
        <dbReference type="ARBA" id="ARBA00004052"/>
    </source>
</evidence>
<dbReference type="GO" id="GO:0045252">
    <property type="term" value="C:oxoglutarate dehydrogenase complex"/>
    <property type="evidence" value="ECO:0007669"/>
    <property type="project" value="UniProtKB-UniRule"/>
</dbReference>
<dbReference type="Proteomes" id="UP000198860">
    <property type="component" value="Unassembled WGS sequence"/>
</dbReference>
<dbReference type="SUPFAM" id="SSF52777">
    <property type="entry name" value="CoA-dependent acyltransferases"/>
    <property type="match status" value="1"/>
</dbReference>
<dbReference type="Gene3D" id="3.30.559.10">
    <property type="entry name" value="Chloramphenicol acetyltransferase-like domain"/>
    <property type="match status" value="1"/>
</dbReference>
<dbReference type="SUPFAM" id="SSF51230">
    <property type="entry name" value="Single hybrid motif"/>
    <property type="match status" value="1"/>
</dbReference>
<dbReference type="InterPro" id="IPR023213">
    <property type="entry name" value="CAT-like_dom_sf"/>
</dbReference>
<dbReference type="Pfam" id="PF00198">
    <property type="entry name" value="2-oxoacid_dh"/>
    <property type="match status" value="1"/>
</dbReference>
<evidence type="ECO:0000313" key="17">
    <source>
        <dbReference type="Proteomes" id="UP000198860"/>
    </source>
</evidence>
<dbReference type="GO" id="GO:0033512">
    <property type="term" value="P:L-lysine catabolic process to acetyl-CoA via saccharopine"/>
    <property type="evidence" value="ECO:0007669"/>
    <property type="project" value="UniProtKB-UniRule"/>
</dbReference>
<accession>A0A1H0VAA3</accession>
<dbReference type="PROSITE" id="PS00189">
    <property type="entry name" value="LIPOYL"/>
    <property type="match status" value="1"/>
</dbReference>
<dbReference type="FunFam" id="3.30.559.10:FF:000007">
    <property type="entry name" value="Dihydrolipoamide acetyltransferase component of pyruvate dehydrogenase complex"/>
    <property type="match status" value="1"/>
</dbReference>
<dbReference type="InterPro" id="IPR036625">
    <property type="entry name" value="E3-bd_dom_sf"/>
</dbReference>
<dbReference type="CDD" id="cd06849">
    <property type="entry name" value="lipoyl_domain"/>
    <property type="match status" value="1"/>
</dbReference>
<keyword evidence="9 12" id="KW-0450">Lipoyl</keyword>
<organism evidence="16 17">
    <name type="scientific">Halobacillus aidingensis</name>
    <dbReference type="NCBI Taxonomy" id="240303"/>
    <lineage>
        <taxon>Bacteria</taxon>
        <taxon>Bacillati</taxon>
        <taxon>Bacillota</taxon>
        <taxon>Bacilli</taxon>
        <taxon>Bacillales</taxon>
        <taxon>Bacillaceae</taxon>
        <taxon>Halobacillus</taxon>
    </lineage>
</organism>
<evidence type="ECO:0000256" key="2">
    <source>
        <dbReference type="ARBA" id="ARBA00005145"/>
    </source>
</evidence>
<comment type="subunit">
    <text evidence="4">Forms a 24-polypeptide structural core with octahedral symmetry. Part of the 2-oxoglutarate dehydrogenase (OGDH) complex composed of E1 (2-oxoglutarate dehydrogenase), E2 (dihydrolipoamide succinyltransferase) and E3 (dihydrolipoamide dehydrogenase); the complex contains multiple copies of the three enzymatic components (E1, E2 and E3).</text>
</comment>
<feature type="domain" description="Lipoyl-binding" evidence="14">
    <location>
        <begin position="1"/>
        <end position="76"/>
    </location>
</feature>
<dbReference type="InterPro" id="IPR000089">
    <property type="entry name" value="Biotin_lipoyl"/>
</dbReference>
<dbReference type="Gene3D" id="4.10.320.10">
    <property type="entry name" value="E3-binding domain"/>
    <property type="match status" value="1"/>
</dbReference>
<dbReference type="UniPathway" id="UPA00868">
    <property type="reaction ID" value="UER00840"/>
</dbReference>
<evidence type="ECO:0000313" key="16">
    <source>
        <dbReference type="EMBL" id="SDP75472.1"/>
    </source>
</evidence>
<evidence type="ECO:0000256" key="13">
    <source>
        <dbReference type="SAM" id="MobiDB-lite"/>
    </source>
</evidence>
<evidence type="ECO:0000256" key="7">
    <source>
        <dbReference type="ARBA" id="ARBA00022532"/>
    </source>
</evidence>
<feature type="domain" description="Peripheral subunit-binding (PSBD)" evidence="15">
    <location>
        <begin position="136"/>
        <end position="173"/>
    </location>
</feature>
<comment type="function">
    <text evidence="1 12">E2 component of the 2-oxoglutarate dehydrogenase (OGDH) complex which catalyzes the second step in the conversion of 2-oxoglutarate to succinyl-CoA and CO(2).</text>
</comment>
<evidence type="ECO:0000259" key="15">
    <source>
        <dbReference type="PROSITE" id="PS51826"/>
    </source>
</evidence>
<keyword evidence="10 12" id="KW-0012">Acyltransferase</keyword>
<evidence type="ECO:0000256" key="4">
    <source>
        <dbReference type="ARBA" id="ARBA00011666"/>
    </source>
</evidence>
<dbReference type="InterPro" id="IPR006255">
    <property type="entry name" value="SucB"/>
</dbReference>
<comment type="cofactor">
    <cofactor evidence="12">
        <name>(R)-lipoate</name>
        <dbReference type="ChEBI" id="CHEBI:83088"/>
    </cofactor>
    <text evidence="12">Binds 1 lipoyl cofactor covalently.</text>
</comment>
<sequence>MKEIKVPELAESITEGTISEWLVKKGDQVEKGDPILELETDKVNVEVNADASGVIAELLREAGDDVEVGDVIAKVDENGEAGGSDEDTSSDEEEAEPEEEKEEESNKETESQKKEEQQQSSQEKKESSSKNSKDVIATPAARKRARELGIDLSEISARDPLGRIRPEDVDAAAKGESKQESKGSSKSSSEDKPKKKKEETKKTEFDKPVERVKMSRRRQTIAKRLVEAQQESAMLTTFNEVDMTNVMKLRGERKESFLKKHDIKLGFMSFFTKAAVGALKEFPLLNAEIQGNEIIKKQFYDIGMAVSTDEGLVVPVVRDADRLDFAGIEKGIADLATKARNKELGLDDLQGGSFTITNGGIFGSMLSTPILNAPQVGILGLHNIEKRAKVMPDDTIEARPMMYIALSYDHRIVDGKDAVQFLRRIKEMIEDPFDLLLEG</sequence>
<feature type="region of interest" description="Disordered" evidence="13">
    <location>
        <begin position="61"/>
        <end position="210"/>
    </location>
</feature>